<dbReference type="Gene3D" id="2.40.160.50">
    <property type="entry name" value="membrane protein fhac: a member of the omp85/tpsb transporter family"/>
    <property type="match status" value="1"/>
</dbReference>
<dbReference type="PANTHER" id="PTHR34597:SF3">
    <property type="entry name" value="OUTER MEMBRANE TRANSPORTER CDIB"/>
    <property type="match status" value="1"/>
</dbReference>
<evidence type="ECO:0000313" key="6">
    <source>
        <dbReference type="EMBL" id="MCQ9629274.1"/>
    </source>
</evidence>
<keyword evidence="1" id="KW-1134">Transmembrane beta strand</keyword>
<keyword evidence="3" id="KW-0998">Cell outer membrane</keyword>
<evidence type="ECO:0000259" key="4">
    <source>
        <dbReference type="Pfam" id="PF03865"/>
    </source>
</evidence>
<evidence type="ECO:0000256" key="3">
    <source>
        <dbReference type="ARBA" id="ARBA00023237"/>
    </source>
</evidence>
<dbReference type="PIRSF" id="PIRSF029745">
    <property type="entry name" value="FhaC"/>
    <property type="match status" value="1"/>
</dbReference>
<evidence type="ECO:0000256" key="2">
    <source>
        <dbReference type="ARBA" id="ARBA00022692"/>
    </source>
</evidence>
<dbReference type="InterPro" id="IPR051544">
    <property type="entry name" value="TPS_OM_transporter"/>
</dbReference>
<dbReference type="GeneID" id="34290401"/>
<feature type="domain" description="Polypeptide-transport-associated ShlB-type" evidence="5">
    <location>
        <begin position="60"/>
        <end position="135"/>
    </location>
</feature>
<organism evidence="6 7">
    <name type="scientific">Actinobacillus suis</name>
    <dbReference type="NCBI Taxonomy" id="716"/>
    <lineage>
        <taxon>Bacteria</taxon>
        <taxon>Pseudomonadati</taxon>
        <taxon>Pseudomonadota</taxon>
        <taxon>Gammaproteobacteria</taxon>
        <taxon>Pasteurellales</taxon>
        <taxon>Pasteurellaceae</taxon>
        <taxon>Actinobacillus</taxon>
    </lineage>
</organism>
<dbReference type="InterPro" id="IPR005565">
    <property type="entry name" value="Hemolysn_activator_HlyB_C"/>
</dbReference>
<dbReference type="InterPro" id="IPR027282">
    <property type="entry name" value="TPS"/>
</dbReference>
<sequence>MEENILVEDKSLTEERREQHRLQEQQIRSQLEKANHFLNSEDEPQKVSTDILAPATGPAFLIKQVDIDFAGKPNDLNFEPILTKYQNQELTSGHIFDLIRELTGELYQKGYVTSAISIKDPDISQGKLSLLINWGFGNRFLVNGEEPTYWKDKAMLLTLPSIKDKRINIHHIDQMVEVLNQNNKHAKISILADEQDGYSNLNVLLARTALPSFSLGFNNSGAENNANGRNQISSSLTYSDLLGLNETWSFSGSYRLYKDRKHNSLKNYSLSYSQPLGFYTLELKSSASDYDKRIQGIFNSYDSDGQTYTHGIKLSRLFSRSKEYIFTGYSQYEYKQRKSSLIGRRIGDHRYSTLTFGLSYTTNLFGGKLYSDLNYLQGIGWFRGEKNAYSKNNEEKFVKVFSSSITWNRYFSLGNQQFNYTAKTALQYGPRRSDSLNHFTIGDEYTVRGFKGGVSSGENGGYFSQTLNIPFYINKLYVKSITPYVGFDIGRTYSKLGDKKEVISGATLGLKAQIGNASLNTAYSKPLNRLDINNKNRKGVLYFNMNVNF</sequence>
<dbReference type="Pfam" id="PF03865">
    <property type="entry name" value="ShlB"/>
    <property type="match status" value="1"/>
</dbReference>
<gene>
    <name evidence="6" type="ORF">LZL92_03165</name>
</gene>
<keyword evidence="2" id="KW-0812">Transmembrane</keyword>
<accession>A0ABT1WUS4</accession>
<protein>
    <submittedName>
        <fullName evidence="6">ShlB/FhaC/HecB family hemolysin secretion/activation protein</fullName>
    </submittedName>
</protein>
<comment type="caution">
    <text evidence="6">The sequence shown here is derived from an EMBL/GenBank/DDBJ whole genome shotgun (WGS) entry which is preliminary data.</text>
</comment>
<keyword evidence="7" id="KW-1185">Reference proteome</keyword>
<name>A0ABT1WUS4_ACTSU</name>
<dbReference type="PANTHER" id="PTHR34597">
    <property type="entry name" value="SLR1661 PROTEIN"/>
    <property type="match status" value="1"/>
</dbReference>
<feature type="domain" description="Haemolysin activator HlyB C-terminal" evidence="4">
    <location>
        <begin position="197"/>
        <end position="511"/>
    </location>
</feature>
<keyword evidence="1" id="KW-0472">Membrane</keyword>
<evidence type="ECO:0000256" key="1">
    <source>
        <dbReference type="ARBA" id="ARBA00022452"/>
    </source>
</evidence>
<dbReference type="RefSeq" id="WP_162859656.1">
    <property type="nucleotide sequence ID" value="NZ_CP090556.1"/>
</dbReference>
<dbReference type="InterPro" id="IPR013686">
    <property type="entry name" value="Polypept-transport_assoc_ShlB"/>
</dbReference>
<dbReference type="Pfam" id="PF08479">
    <property type="entry name" value="POTRA_2"/>
    <property type="match status" value="1"/>
</dbReference>
<evidence type="ECO:0000313" key="7">
    <source>
        <dbReference type="Proteomes" id="UP001206331"/>
    </source>
</evidence>
<evidence type="ECO:0000259" key="5">
    <source>
        <dbReference type="Pfam" id="PF08479"/>
    </source>
</evidence>
<dbReference type="Gene3D" id="3.10.20.310">
    <property type="entry name" value="membrane protein fhac"/>
    <property type="match status" value="1"/>
</dbReference>
<reference evidence="6 7" key="1">
    <citation type="submission" date="2021-12" db="EMBL/GenBank/DDBJ databases">
        <title>Identification and characterization of A. suis stains in western Canada.</title>
        <authorList>
            <person name="Kulathunga D.G.R.S."/>
            <person name="De Oliveira Costa M."/>
        </authorList>
    </citation>
    <scope>NUCLEOTIDE SEQUENCE [LARGE SCALE GENOMIC DNA]</scope>
    <source>
        <strain evidence="6 7">18_292</strain>
    </source>
</reference>
<dbReference type="EMBL" id="JAJUPA010000002">
    <property type="protein sequence ID" value="MCQ9629274.1"/>
    <property type="molecule type" value="Genomic_DNA"/>
</dbReference>
<proteinExistence type="predicted"/>
<dbReference type="Proteomes" id="UP001206331">
    <property type="component" value="Unassembled WGS sequence"/>
</dbReference>